<name>A0A074TEE3_9RHOB</name>
<evidence type="ECO:0000313" key="2">
    <source>
        <dbReference type="Proteomes" id="UP000027725"/>
    </source>
</evidence>
<organism evidence="1 2">
    <name type="scientific">Thioclava dalianensis</name>
    <dbReference type="NCBI Taxonomy" id="1185766"/>
    <lineage>
        <taxon>Bacteria</taxon>
        <taxon>Pseudomonadati</taxon>
        <taxon>Pseudomonadota</taxon>
        <taxon>Alphaproteobacteria</taxon>
        <taxon>Rhodobacterales</taxon>
        <taxon>Paracoccaceae</taxon>
        <taxon>Thioclava</taxon>
    </lineage>
</organism>
<accession>A0A074TEE3</accession>
<dbReference type="EMBL" id="JHEH01000008">
    <property type="protein sequence ID" value="KEP70126.1"/>
    <property type="molecule type" value="Genomic_DNA"/>
</dbReference>
<reference evidence="1 2" key="1">
    <citation type="submission" date="2014-03" db="EMBL/GenBank/DDBJ databases">
        <title>The draft genome sequence of Thioclava dalianensis DLFJ1-1.</title>
        <authorList>
            <person name="Lai Q."/>
            <person name="Shao Z."/>
        </authorList>
    </citation>
    <scope>NUCLEOTIDE SEQUENCE [LARGE SCALE GENOMIC DNA]</scope>
    <source>
        <strain evidence="1 2">DLFJ1-1</strain>
    </source>
</reference>
<proteinExistence type="predicted"/>
<keyword evidence="2" id="KW-1185">Reference proteome</keyword>
<protein>
    <submittedName>
        <fullName evidence="1">Uncharacterized protein</fullName>
    </submittedName>
</protein>
<comment type="caution">
    <text evidence="1">The sequence shown here is derived from an EMBL/GenBank/DDBJ whole genome shotgun (WGS) entry which is preliminary data.</text>
</comment>
<dbReference type="STRING" id="1185766.SAMN05216224_106241"/>
<dbReference type="AlphaFoldDB" id="A0A074TEE3"/>
<sequence length="106" mass="11930">MPDTQKTTTRNLSKDILDLIESNKRVVELIPSLQALLAIEKDRGVVERLDQMIEDLGAISQQIAKAASVMGDAIESFQKDAQKRDAREQEIIDLMALVHERLKRSS</sequence>
<dbReference type="Proteomes" id="UP000027725">
    <property type="component" value="Unassembled WGS sequence"/>
</dbReference>
<gene>
    <name evidence="1" type="ORF">DL1_19650</name>
</gene>
<evidence type="ECO:0000313" key="1">
    <source>
        <dbReference type="EMBL" id="KEP70126.1"/>
    </source>
</evidence>